<proteinExistence type="predicted"/>
<dbReference type="RefSeq" id="WP_018706003.1">
    <property type="nucleotide sequence ID" value="NZ_BOQT01000006.1"/>
</dbReference>
<reference evidence="1 2" key="1">
    <citation type="submission" date="2021-03" db="EMBL/GenBank/DDBJ databases">
        <title>Antimicrobial resistance genes in bacteria isolated from Japanese honey, and their potential for conferring macrolide and lincosamide resistance in the American foulbrood pathogen Paenibacillus larvae.</title>
        <authorList>
            <person name="Okamoto M."/>
            <person name="Kumagai M."/>
            <person name="Kanamori H."/>
            <person name="Takamatsu D."/>
        </authorList>
    </citation>
    <scope>NUCLEOTIDE SEQUENCE [LARGE SCALE GENOMIC DNA]</scope>
    <source>
        <strain evidence="1 2">J1TS3</strain>
    </source>
</reference>
<evidence type="ECO:0008006" key="3">
    <source>
        <dbReference type="Google" id="ProtNLM"/>
    </source>
</evidence>
<organism evidence="1 2">
    <name type="scientific">Siminovitchia fordii</name>
    <dbReference type="NCBI Taxonomy" id="254759"/>
    <lineage>
        <taxon>Bacteria</taxon>
        <taxon>Bacillati</taxon>
        <taxon>Bacillota</taxon>
        <taxon>Bacilli</taxon>
        <taxon>Bacillales</taxon>
        <taxon>Bacillaceae</taxon>
        <taxon>Siminovitchia</taxon>
    </lineage>
</organism>
<dbReference type="EMBL" id="BOQT01000006">
    <property type="protein sequence ID" value="GIN20995.1"/>
    <property type="molecule type" value="Genomic_DNA"/>
</dbReference>
<evidence type="ECO:0000313" key="2">
    <source>
        <dbReference type="Proteomes" id="UP000680279"/>
    </source>
</evidence>
<accession>A0ABQ4K5I7</accession>
<sequence length="149" mass="17570">MCNHDINWDFLFSASEEEFLRSLASYISFLASYQQYLSSYEHSTSEILDSESQIIASLLLIKNLHVCLLNRKTLLYEKKGVIEDAFFENNDMEQSMQKFQQSLSKYIPIKKNYKQRVTMILKEISSLYLPDSIMVIIDRFSKPSFIWKP</sequence>
<gene>
    <name evidence="1" type="ORF">J1TS3_21290</name>
</gene>
<dbReference type="Proteomes" id="UP000680279">
    <property type="component" value="Unassembled WGS sequence"/>
</dbReference>
<protein>
    <recommendedName>
        <fullName evidence="3">Maturase K</fullName>
    </recommendedName>
</protein>
<evidence type="ECO:0000313" key="1">
    <source>
        <dbReference type="EMBL" id="GIN20995.1"/>
    </source>
</evidence>
<keyword evidence="2" id="KW-1185">Reference proteome</keyword>
<name>A0ABQ4K5I7_9BACI</name>
<comment type="caution">
    <text evidence="1">The sequence shown here is derived from an EMBL/GenBank/DDBJ whole genome shotgun (WGS) entry which is preliminary data.</text>
</comment>